<accession>A0AAV3QI71</accession>
<gene>
    <name evidence="5" type="ORF">LIER_18363</name>
</gene>
<dbReference type="GO" id="GO:0031930">
    <property type="term" value="P:mitochondria-nucleus signaling pathway"/>
    <property type="evidence" value="ECO:0007669"/>
    <property type="project" value="TreeGrafter"/>
</dbReference>
<dbReference type="Proteomes" id="UP001454036">
    <property type="component" value="Unassembled WGS sequence"/>
</dbReference>
<name>A0AAV3QI71_LITER</name>
<feature type="repeat" description="PPR" evidence="3">
    <location>
        <begin position="211"/>
        <end position="245"/>
    </location>
</feature>
<dbReference type="AlphaFoldDB" id="A0AAV3QI71"/>
<dbReference type="PROSITE" id="PS51375">
    <property type="entry name" value="PPR"/>
    <property type="match status" value="5"/>
</dbReference>
<evidence type="ECO:0000256" key="1">
    <source>
        <dbReference type="ARBA" id="ARBA00007626"/>
    </source>
</evidence>
<reference evidence="5 6" key="1">
    <citation type="submission" date="2024-01" db="EMBL/GenBank/DDBJ databases">
        <title>The complete chloroplast genome sequence of Lithospermum erythrorhizon: insights into the phylogenetic relationship among Boraginaceae species and the maternal lineages of purple gromwells.</title>
        <authorList>
            <person name="Okada T."/>
            <person name="Watanabe K."/>
        </authorList>
    </citation>
    <scope>NUCLEOTIDE SEQUENCE [LARGE SCALE GENOMIC DNA]</scope>
</reference>
<dbReference type="NCBIfam" id="TIGR00756">
    <property type="entry name" value="PPR"/>
    <property type="match status" value="5"/>
</dbReference>
<dbReference type="PANTHER" id="PTHR47936">
    <property type="entry name" value="PPR_LONG DOMAIN-CONTAINING PROTEIN"/>
    <property type="match status" value="1"/>
</dbReference>
<sequence>MSSVCSRLQGIFSKPPKAPLATAIDTFFSSPSSTSQQPPNPSPISAPSQIEHIVKTFKKNSRSPDFRRRQYVYETVVRRLVAANHLSAVESILEHQKKYKDSMADEGFGVRLISLYGKAGMFDHAHKVFDEMPQFDVTRTVTSFNALLYACVKAKKFDKIGELFRELPEKLGIQPNVISYNTVIKAFCELNDFDSAMKVIEIMEESTIGPDTVSYNTMFEAYYKDNKLDEAEKLWQRMEEKGVIVNVRTYNAKLRGLIGNEQIKEALELVENMENGEVKPDSFTYNLAMKGCVSSGKLEEAKMLHRKMAGDYCLPNKTTYQMLIPFACGKDDIDFAFELCKQAVELKVFVFKKLMQLVVGALIEGSKVEEAKELVALVTSSGRHLTLKLPVTE</sequence>
<dbReference type="GO" id="GO:0010019">
    <property type="term" value="P:chloroplast-nucleus signaling pathway"/>
    <property type="evidence" value="ECO:0007669"/>
    <property type="project" value="TreeGrafter"/>
</dbReference>
<organism evidence="5 6">
    <name type="scientific">Lithospermum erythrorhizon</name>
    <name type="common">Purple gromwell</name>
    <name type="synonym">Lithospermum officinale var. erythrorhizon</name>
    <dbReference type="NCBI Taxonomy" id="34254"/>
    <lineage>
        <taxon>Eukaryota</taxon>
        <taxon>Viridiplantae</taxon>
        <taxon>Streptophyta</taxon>
        <taxon>Embryophyta</taxon>
        <taxon>Tracheophyta</taxon>
        <taxon>Spermatophyta</taxon>
        <taxon>Magnoliopsida</taxon>
        <taxon>eudicotyledons</taxon>
        <taxon>Gunneridae</taxon>
        <taxon>Pentapetalae</taxon>
        <taxon>asterids</taxon>
        <taxon>lamiids</taxon>
        <taxon>Boraginales</taxon>
        <taxon>Boraginaceae</taxon>
        <taxon>Boraginoideae</taxon>
        <taxon>Lithospermeae</taxon>
        <taxon>Lithospermum</taxon>
    </lineage>
</organism>
<feature type="repeat" description="PPR" evidence="3">
    <location>
        <begin position="140"/>
        <end position="175"/>
    </location>
</feature>
<dbReference type="Gene3D" id="1.25.40.10">
    <property type="entry name" value="Tetratricopeptide repeat domain"/>
    <property type="match status" value="3"/>
</dbReference>
<keyword evidence="2" id="KW-0677">Repeat</keyword>
<dbReference type="InterPro" id="IPR002885">
    <property type="entry name" value="PPR_rpt"/>
</dbReference>
<dbReference type="Pfam" id="PF01535">
    <property type="entry name" value="PPR"/>
    <property type="match status" value="1"/>
</dbReference>
<evidence type="ECO:0000256" key="3">
    <source>
        <dbReference type="PROSITE-ProRule" id="PRU00708"/>
    </source>
</evidence>
<dbReference type="Pfam" id="PF13812">
    <property type="entry name" value="PPR_3"/>
    <property type="match status" value="1"/>
</dbReference>
<dbReference type="Pfam" id="PF13041">
    <property type="entry name" value="PPR_2"/>
    <property type="match status" value="2"/>
</dbReference>
<evidence type="ECO:0000313" key="6">
    <source>
        <dbReference type="Proteomes" id="UP001454036"/>
    </source>
</evidence>
<feature type="repeat" description="PPR" evidence="3">
    <location>
        <begin position="246"/>
        <end position="280"/>
    </location>
</feature>
<feature type="repeat" description="PPR" evidence="3">
    <location>
        <begin position="176"/>
        <end position="210"/>
    </location>
</feature>
<dbReference type="PANTHER" id="PTHR47936:SF5">
    <property type="entry name" value="PENTACOTRIPEPTIDE-REPEAT REGION OF PRORP DOMAIN-CONTAINING PROTEIN"/>
    <property type="match status" value="1"/>
</dbReference>
<keyword evidence="6" id="KW-1185">Reference proteome</keyword>
<protein>
    <recommendedName>
        <fullName evidence="7">Pentatricopeptide repeat-containing protein</fullName>
    </recommendedName>
</protein>
<proteinExistence type="inferred from homology"/>
<evidence type="ECO:0000256" key="2">
    <source>
        <dbReference type="ARBA" id="ARBA00022737"/>
    </source>
</evidence>
<dbReference type="GO" id="GO:0009507">
    <property type="term" value="C:chloroplast"/>
    <property type="evidence" value="ECO:0007669"/>
    <property type="project" value="TreeGrafter"/>
</dbReference>
<evidence type="ECO:0000256" key="4">
    <source>
        <dbReference type="SAM" id="MobiDB-lite"/>
    </source>
</evidence>
<dbReference type="EMBL" id="BAABME010004399">
    <property type="protein sequence ID" value="GAA0162228.1"/>
    <property type="molecule type" value="Genomic_DNA"/>
</dbReference>
<dbReference type="InterPro" id="IPR011990">
    <property type="entry name" value="TPR-like_helical_dom_sf"/>
</dbReference>
<evidence type="ECO:0000313" key="5">
    <source>
        <dbReference type="EMBL" id="GAA0162228.1"/>
    </source>
</evidence>
<feature type="region of interest" description="Disordered" evidence="4">
    <location>
        <begin position="28"/>
        <end position="47"/>
    </location>
</feature>
<evidence type="ECO:0008006" key="7">
    <source>
        <dbReference type="Google" id="ProtNLM"/>
    </source>
</evidence>
<comment type="similarity">
    <text evidence="1">Belongs to the PPR family. P subfamily.</text>
</comment>
<comment type="caution">
    <text evidence="5">The sequence shown here is derived from an EMBL/GenBank/DDBJ whole genome shotgun (WGS) entry which is preliminary data.</text>
</comment>
<feature type="repeat" description="PPR" evidence="3">
    <location>
        <begin position="281"/>
        <end position="315"/>
    </location>
</feature>